<name>A0ABY7BBD2_9PSEU</name>
<dbReference type="Proteomes" id="UP001163203">
    <property type="component" value="Chromosome"/>
</dbReference>
<evidence type="ECO:0000313" key="3">
    <source>
        <dbReference type="Proteomes" id="UP001163203"/>
    </source>
</evidence>
<feature type="region of interest" description="Disordered" evidence="1">
    <location>
        <begin position="104"/>
        <end position="129"/>
    </location>
</feature>
<reference evidence="2" key="1">
    <citation type="submission" date="2022-11" db="EMBL/GenBank/DDBJ databases">
        <authorList>
            <person name="Mo P."/>
        </authorList>
    </citation>
    <scope>NUCLEOTIDE SEQUENCE</scope>
    <source>
        <strain evidence="2">HUAS 11-8</strain>
    </source>
</reference>
<organism evidence="2 3">
    <name type="scientific">Amycolatopsis cynarae</name>
    <dbReference type="NCBI Taxonomy" id="2995223"/>
    <lineage>
        <taxon>Bacteria</taxon>
        <taxon>Bacillati</taxon>
        <taxon>Actinomycetota</taxon>
        <taxon>Actinomycetes</taxon>
        <taxon>Pseudonocardiales</taxon>
        <taxon>Pseudonocardiaceae</taxon>
        <taxon>Amycolatopsis</taxon>
    </lineage>
</organism>
<evidence type="ECO:0000313" key="2">
    <source>
        <dbReference type="EMBL" id="WAL68161.1"/>
    </source>
</evidence>
<sequence length="129" mass="13816">MSKENGILLSGLAVAAVLPLALGWLLAWPAWVTAPVFVLVTAGIYRKLRHANPSAADHVGALLDKIGLYQGNNVRDLTARRIAQFLEAAGKPEIAREVLRRFDAPPSTPVRLPEGPPAGTRARPLEPQG</sequence>
<keyword evidence="3" id="KW-1185">Reference proteome</keyword>
<evidence type="ECO:0000256" key="1">
    <source>
        <dbReference type="SAM" id="MobiDB-lite"/>
    </source>
</evidence>
<protein>
    <submittedName>
        <fullName evidence="2">Uncharacterized protein</fullName>
    </submittedName>
</protein>
<accession>A0ABY7BBD2</accession>
<proteinExistence type="predicted"/>
<dbReference type="EMBL" id="CP113836">
    <property type="protein sequence ID" value="WAL68161.1"/>
    <property type="molecule type" value="Genomic_DNA"/>
</dbReference>
<dbReference type="RefSeq" id="WP_268758256.1">
    <property type="nucleotide sequence ID" value="NZ_CP113836.1"/>
</dbReference>
<gene>
    <name evidence="2" type="ORF">ORV05_10455</name>
</gene>